<comment type="caution">
    <text evidence="2">The sequence shown here is derived from an EMBL/GenBank/DDBJ whole genome shotgun (WGS) entry which is preliminary data.</text>
</comment>
<evidence type="ECO:0000313" key="2">
    <source>
        <dbReference type="EMBL" id="KAK9045406.1"/>
    </source>
</evidence>
<dbReference type="PANTHER" id="PTHR47723:SF19">
    <property type="entry name" value="POLYNUCLEOTIDYL TRANSFERASE, RIBONUCLEASE H-LIKE SUPERFAMILY PROTEIN"/>
    <property type="match status" value="1"/>
</dbReference>
<evidence type="ECO:0000259" key="1">
    <source>
        <dbReference type="Pfam" id="PF13456"/>
    </source>
</evidence>
<feature type="domain" description="RNase H type-1" evidence="1">
    <location>
        <begin position="57"/>
        <end position="164"/>
    </location>
</feature>
<sequence>MRVVLFASDLGLHAMHAGACGQVPTSHVVARWSSPPVGWYKLNVDDVYDHLTSFVACKGLIREHGGIWVRGFVRSVCVCLPIEVELWAVHESLVQAWMLGKGKKHVTVEVDSTLVLRLLSSHSHIVVSMTILQHIFALLSGDWSVKFDNSFGEANIVPNKLAKSIVLYSLEFWVFIDPSLFILQLLHSNYIAAG</sequence>
<dbReference type="EMBL" id="JBBPBN010000002">
    <property type="protein sequence ID" value="KAK9045406.1"/>
    <property type="molecule type" value="Genomic_DNA"/>
</dbReference>
<organism evidence="2 3">
    <name type="scientific">Hibiscus sabdariffa</name>
    <name type="common">roselle</name>
    <dbReference type="NCBI Taxonomy" id="183260"/>
    <lineage>
        <taxon>Eukaryota</taxon>
        <taxon>Viridiplantae</taxon>
        <taxon>Streptophyta</taxon>
        <taxon>Embryophyta</taxon>
        <taxon>Tracheophyta</taxon>
        <taxon>Spermatophyta</taxon>
        <taxon>Magnoliopsida</taxon>
        <taxon>eudicotyledons</taxon>
        <taxon>Gunneridae</taxon>
        <taxon>Pentapetalae</taxon>
        <taxon>rosids</taxon>
        <taxon>malvids</taxon>
        <taxon>Malvales</taxon>
        <taxon>Malvaceae</taxon>
        <taxon>Malvoideae</taxon>
        <taxon>Hibiscus</taxon>
    </lineage>
</organism>
<dbReference type="SUPFAM" id="SSF53098">
    <property type="entry name" value="Ribonuclease H-like"/>
    <property type="match status" value="1"/>
</dbReference>
<dbReference type="CDD" id="cd06222">
    <property type="entry name" value="RNase_H_like"/>
    <property type="match status" value="1"/>
</dbReference>
<dbReference type="InterPro" id="IPR044730">
    <property type="entry name" value="RNase_H-like_dom_plant"/>
</dbReference>
<dbReference type="InterPro" id="IPR053151">
    <property type="entry name" value="RNase_H-like"/>
</dbReference>
<dbReference type="Pfam" id="PF13456">
    <property type="entry name" value="RVT_3"/>
    <property type="match status" value="1"/>
</dbReference>
<evidence type="ECO:0000313" key="3">
    <source>
        <dbReference type="Proteomes" id="UP001396334"/>
    </source>
</evidence>
<proteinExistence type="predicted"/>
<keyword evidence="3" id="KW-1185">Reference proteome</keyword>
<dbReference type="InterPro" id="IPR002156">
    <property type="entry name" value="RNaseH_domain"/>
</dbReference>
<gene>
    <name evidence="2" type="ORF">V6N11_059287</name>
</gene>
<reference evidence="2 3" key="1">
    <citation type="journal article" date="2024" name="G3 (Bethesda)">
        <title>Genome assembly of Hibiscus sabdariffa L. provides insights into metabolisms of medicinal natural products.</title>
        <authorList>
            <person name="Kim T."/>
        </authorList>
    </citation>
    <scope>NUCLEOTIDE SEQUENCE [LARGE SCALE GENOMIC DNA]</scope>
    <source>
        <strain evidence="2">TK-2024</strain>
        <tissue evidence="2">Old leaves</tissue>
    </source>
</reference>
<dbReference type="InterPro" id="IPR012337">
    <property type="entry name" value="RNaseH-like_sf"/>
</dbReference>
<dbReference type="PANTHER" id="PTHR47723">
    <property type="entry name" value="OS05G0353850 PROTEIN"/>
    <property type="match status" value="1"/>
</dbReference>
<name>A0ABR2U6R6_9ROSI</name>
<dbReference type="Proteomes" id="UP001396334">
    <property type="component" value="Unassembled WGS sequence"/>
</dbReference>
<accession>A0ABR2U6R6</accession>
<protein>
    <recommendedName>
        <fullName evidence="1">RNase H type-1 domain-containing protein</fullName>
    </recommendedName>
</protein>